<comment type="similarity">
    <text evidence="1">In the C-terminal section; belongs to the class-I pyridoxal-phosphate-dependent aminotransferase family.</text>
</comment>
<dbReference type="AlphaFoldDB" id="A0A1Y5NWF9"/>
<dbReference type="InterPro" id="IPR015421">
    <property type="entry name" value="PyrdxlP-dep_Trfase_major"/>
</dbReference>
<gene>
    <name evidence="7" type="ORF">MIPYR_10620</name>
</gene>
<keyword evidence="5" id="KW-0804">Transcription</keyword>
<organism evidence="7">
    <name type="scientific">uncultured Microbacterium sp</name>
    <dbReference type="NCBI Taxonomy" id="191216"/>
    <lineage>
        <taxon>Bacteria</taxon>
        <taxon>Bacillati</taxon>
        <taxon>Actinomycetota</taxon>
        <taxon>Actinomycetes</taxon>
        <taxon>Micrococcales</taxon>
        <taxon>Microbacteriaceae</taxon>
        <taxon>Microbacterium</taxon>
        <taxon>environmental samples</taxon>
    </lineage>
</organism>
<protein>
    <submittedName>
        <fullName evidence="7">Regulatory protein GntR HTH</fullName>
    </submittedName>
</protein>
<evidence type="ECO:0000256" key="4">
    <source>
        <dbReference type="ARBA" id="ARBA00023125"/>
    </source>
</evidence>
<keyword evidence="4" id="KW-0238">DNA-binding</keyword>
<dbReference type="SUPFAM" id="SSF53383">
    <property type="entry name" value="PLP-dependent transferases"/>
    <property type="match status" value="1"/>
</dbReference>
<feature type="domain" description="HTH gntR-type" evidence="6">
    <location>
        <begin position="21"/>
        <end position="89"/>
    </location>
</feature>
<name>A0A1Y5NWF9_9MICO</name>
<dbReference type="InterPro" id="IPR015424">
    <property type="entry name" value="PyrdxlP-dep_Trfase"/>
</dbReference>
<reference evidence="7" key="1">
    <citation type="submission" date="2016-03" db="EMBL/GenBank/DDBJ databases">
        <authorList>
            <person name="Ploux O."/>
        </authorList>
    </citation>
    <scope>NUCLEOTIDE SEQUENCE</scope>
    <source>
        <strain evidence="7">UC1</strain>
    </source>
</reference>
<dbReference type="Pfam" id="PF00155">
    <property type="entry name" value="Aminotran_1_2"/>
    <property type="match status" value="1"/>
</dbReference>
<keyword evidence="3" id="KW-0805">Transcription regulation</keyword>
<dbReference type="RefSeq" id="WP_295573437.1">
    <property type="nucleotide sequence ID" value="NZ_FLQR01000001.1"/>
</dbReference>
<dbReference type="Gene3D" id="1.10.10.10">
    <property type="entry name" value="Winged helix-like DNA-binding domain superfamily/Winged helix DNA-binding domain"/>
    <property type="match status" value="1"/>
</dbReference>
<dbReference type="InterPro" id="IPR051446">
    <property type="entry name" value="HTH_trans_reg/aminotransferase"/>
</dbReference>
<dbReference type="InterPro" id="IPR036390">
    <property type="entry name" value="WH_DNA-bd_sf"/>
</dbReference>
<dbReference type="PANTHER" id="PTHR46577">
    <property type="entry name" value="HTH-TYPE TRANSCRIPTIONAL REGULATORY PROTEIN GABR"/>
    <property type="match status" value="1"/>
</dbReference>
<evidence type="ECO:0000256" key="5">
    <source>
        <dbReference type="ARBA" id="ARBA00023163"/>
    </source>
</evidence>
<evidence type="ECO:0000256" key="2">
    <source>
        <dbReference type="ARBA" id="ARBA00022898"/>
    </source>
</evidence>
<dbReference type="GO" id="GO:0030170">
    <property type="term" value="F:pyridoxal phosphate binding"/>
    <property type="evidence" value="ECO:0007669"/>
    <property type="project" value="InterPro"/>
</dbReference>
<dbReference type="GO" id="GO:0003700">
    <property type="term" value="F:DNA-binding transcription factor activity"/>
    <property type="evidence" value="ECO:0007669"/>
    <property type="project" value="InterPro"/>
</dbReference>
<dbReference type="SMART" id="SM00345">
    <property type="entry name" value="HTH_GNTR"/>
    <property type="match status" value="1"/>
</dbReference>
<evidence type="ECO:0000259" key="6">
    <source>
        <dbReference type="PROSITE" id="PS50949"/>
    </source>
</evidence>
<dbReference type="CDD" id="cd00609">
    <property type="entry name" value="AAT_like"/>
    <property type="match status" value="1"/>
</dbReference>
<dbReference type="PROSITE" id="PS50949">
    <property type="entry name" value="HTH_GNTR"/>
    <property type="match status" value="1"/>
</dbReference>
<dbReference type="PRINTS" id="PR00035">
    <property type="entry name" value="HTHGNTR"/>
</dbReference>
<dbReference type="InterPro" id="IPR036388">
    <property type="entry name" value="WH-like_DNA-bd_sf"/>
</dbReference>
<dbReference type="Gene3D" id="3.40.640.10">
    <property type="entry name" value="Type I PLP-dependent aspartate aminotransferase-like (Major domain)"/>
    <property type="match status" value="1"/>
</dbReference>
<dbReference type="SUPFAM" id="SSF46785">
    <property type="entry name" value="Winged helix' DNA-binding domain"/>
    <property type="match status" value="1"/>
</dbReference>
<evidence type="ECO:0000256" key="1">
    <source>
        <dbReference type="ARBA" id="ARBA00005384"/>
    </source>
</evidence>
<dbReference type="InterPro" id="IPR000524">
    <property type="entry name" value="Tscrpt_reg_HTH_GntR"/>
</dbReference>
<dbReference type="EMBL" id="FLQR01000001">
    <property type="protein sequence ID" value="SBS70724.1"/>
    <property type="molecule type" value="Genomic_DNA"/>
</dbReference>
<proteinExistence type="inferred from homology"/>
<keyword evidence="2" id="KW-0663">Pyridoxal phosphate</keyword>
<dbReference type="CDD" id="cd07377">
    <property type="entry name" value="WHTH_GntR"/>
    <property type="match status" value="1"/>
</dbReference>
<accession>A0A1Y5NWF9</accession>
<dbReference type="GO" id="GO:0003677">
    <property type="term" value="F:DNA binding"/>
    <property type="evidence" value="ECO:0007669"/>
    <property type="project" value="UniProtKB-KW"/>
</dbReference>
<dbReference type="InterPro" id="IPR004839">
    <property type="entry name" value="Aminotransferase_I/II_large"/>
</dbReference>
<evidence type="ECO:0000256" key="3">
    <source>
        <dbReference type="ARBA" id="ARBA00023015"/>
    </source>
</evidence>
<sequence>MDSRITARSLAQALGGWRTREPAYEALADGIRVLCLDNRLAPRTALPAERELAGALQLSRTTVAAAYGSLRATGHIESLRGSGSVTLPLGRRAPGRAAAAPDEIDLQQASPAAWPGLAGLLSEVALEAASIVSRAGYDILGREDLREAIAARYTQRGIPTTADQIMVTTGAQSAIHLVAAAFLRRGERALIETPTYPHAAEALRDAGARLVGVPVTTDDGWDLERAEQAFARTNPALAYLMPAFQNPTGRSMTGREQDVIGAAAHRAGTVLVLDETTGDLAIDPRPVGPALPESGAIRIGSLGKTVWGGLRVGWIRADAETIRRLVAARPHRDLGTPEFEQAVATRVLAHMPDVIAQRSALLREGRDALVAALRAQLPEWRLPQVAGGVSLWVGLDAPLSSGLVLAARAEGLHLSAGPRFAVDGGHDRHLRVPFTAPVEQLRRAVDILARTWPVVRANAPVRGPDLLDAVV</sequence>
<dbReference type="Pfam" id="PF00392">
    <property type="entry name" value="GntR"/>
    <property type="match status" value="1"/>
</dbReference>
<dbReference type="PANTHER" id="PTHR46577:SF1">
    <property type="entry name" value="HTH-TYPE TRANSCRIPTIONAL REGULATORY PROTEIN GABR"/>
    <property type="match status" value="1"/>
</dbReference>
<evidence type="ECO:0000313" key="7">
    <source>
        <dbReference type="EMBL" id="SBS70724.1"/>
    </source>
</evidence>